<dbReference type="PANTHER" id="PTHR15398:SF4">
    <property type="entry name" value="BROMODOMAIN-CONTAINING PROTEIN 8 ISOFORM X1"/>
    <property type="match status" value="1"/>
</dbReference>
<organism evidence="5 6">
    <name type="scientific">Pararge aegeria aegeria</name>
    <dbReference type="NCBI Taxonomy" id="348720"/>
    <lineage>
        <taxon>Eukaryota</taxon>
        <taxon>Metazoa</taxon>
        <taxon>Ecdysozoa</taxon>
        <taxon>Arthropoda</taxon>
        <taxon>Hexapoda</taxon>
        <taxon>Insecta</taxon>
        <taxon>Pterygota</taxon>
        <taxon>Neoptera</taxon>
        <taxon>Endopterygota</taxon>
        <taxon>Lepidoptera</taxon>
        <taxon>Glossata</taxon>
        <taxon>Ditrysia</taxon>
        <taxon>Papilionoidea</taxon>
        <taxon>Nymphalidae</taxon>
        <taxon>Satyrinae</taxon>
        <taxon>Satyrini</taxon>
        <taxon>Parargina</taxon>
        <taxon>Pararge</taxon>
    </lineage>
</organism>
<evidence type="ECO:0000313" key="5">
    <source>
        <dbReference type="EMBL" id="CAH2217972.1"/>
    </source>
</evidence>
<dbReference type="Proteomes" id="UP000838756">
    <property type="component" value="Unassembled WGS sequence"/>
</dbReference>
<comment type="caution">
    <text evidence="5">The sequence shown here is derived from an EMBL/GenBank/DDBJ whole genome shotgun (WGS) entry which is preliminary data.</text>
</comment>
<dbReference type="Pfam" id="PF00439">
    <property type="entry name" value="Bromodomain"/>
    <property type="match status" value="1"/>
</dbReference>
<sequence length="176" mass="20382">MIKEESQEEVKVEREGVEEDTHTETDDDTPMEFTGKFKTNYDCSQLSREEDKEGKKRRDYSRKKKSDSRTCSGSESAPESPSASDAERQHRLWRKSVMLVYSRLCAHKYASLFLRPITDEEAPGYSVVVKRPMDLTTIRRNIDAGNIRYYNELAPVRDFVCVDFRTGSKASLVLYF</sequence>
<dbReference type="PROSITE" id="PS50014">
    <property type="entry name" value="BROMODOMAIN_2"/>
    <property type="match status" value="1"/>
</dbReference>
<gene>
    <name evidence="5" type="primary">jg23885</name>
    <name evidence="5" type="ORF">PAEG_LOCUS5848</name>
</gene>
<accession>A0A8S4QRD9</accession>
<dbReference type="OrthoDB" id="1742084at2759"/>
<feature type="compositionally biased region" description="Low complexity" evidence="3">
    <location>
        <begin position="74"/>
        <end position="84"/>
    </location>
</feature>
<dbReference type="GO" id="GO:0035267">
    <property type="term" value="C:NuA4 histone acetyltransferase complex"/>
    <property type="evidence" value="ECO:0007669"/>
    <property type="project" value="TreeGrafter"/>
</dbReference>
<keyword evidence="6" id="KW-1185">Reference proteome</keyword>
<feature type="region of interest" description="Disordered" evidence="3">
    <location>
        <begin position="1"/>
        <end position="88"/>
    </location>
</feature>
<dbReference type="SUPFAM" id="SSF47370">
    <property type="entry name" value="Bromodomain"/>
    <property type="match status" value="1"/>
</dbReference>
<feature type="compositionally biased region" description="Basic residues" evidence="3">
    <location>
        <begin position="57"/>
        <end position="66"/>
    </location>
</feature>
<evidence type="ECO:0000313" key="6">
    <source>
        <dbReference type="Proteomes" id="UP000838756"/>
    </source>
</evidence>
<name>A0A8S4QRD9_9NEOP</name>
<feature type="compositionally biased region" description="Basic and acidic residues" evidence="3">
    <location>
        <begin position="47"/>
        <end position="56"/>
    </location>
</feature>
<evidence type="ECO:0000256" key="2">
    <source>
        <dbReference type="PROSITE-ProRule" id="PRU00035"/>
    </source>
</evidence>
<evidence type="ECO:0000259" key="4">
    <source>
        <dbReference type="PROSITE" id="PS50014"/>
    </source>
</evidence>
<keyword evidence="1 2" id="KW-0103">Bromodomain</keyword>
<feature type="domain" description="Bromo" evidence="4">
    <location>
        <begin position="105"/>
        <end position="160"/>
    </location>
</feature>
<proteinExistence type="predicted"/>
<dbReference type="PANTHER" id="PTHR15398">
    <property type="entry name" value="BROMODOMAIN-CONTAINING PROTEIN 8"/>
    <property type="match status" value="1"/>
</dbReference>
<evidence type="ECO:0000256" key="1">
    <source>
        <dbReference type="ARBA" id="ARBA00023117"/>
    </source>
</evidence>
<reference evidence="5" key="1">
    <citation type="submission" date="2022-03" db="EMBL/GenBank/DDBJ databases">
        <authorList>
            <person name="Lindestad O."/>
        </authorList>
    </citation>
    <scope>NUCLEOTIDE SEQUENCE</scope>
</reference>
<dbReference type="InterPro" id="IPR036427">
    <property type="entry name" value="Bromodomain-like_sf"/>
</dbReference>
<dbReference type="AlphaFoldDB" id="A0A8S4QRD9"/>
<dbReference type="Gene3D" id="1.20.920.10">
    <property type="entry name" value="Bromodomain-like"/>
    <property type="match status" value="1"/>
</dbReference>
<feature type="compositionally biased region" description="Basic and acidic residues" evidence="3">
    <location>
        <begin position="1"/>
        <end position="24"/>
    </location>
</feature>
<dbReference type="InterPro" id="IPR001487">
    <property type="entry name" value="Bromodomain"/>
</dbReference>
<dbReference type="EMBL" id="CAKXAJ010018876">
    <property type="protein sequence ID" value="CAH2217972.1"/>
    <property type="molecule type" value="Genomic_DNA"/>
</dbReference>
<protein>
    <submittedName>
        <fullName evidence="5">Jg23885 protein</fullName>
    </submittedName>
</protein>
<evidence type="ECO:0000256" key="3">
    <source>
        <dbReference type="SAM" id="MobiDB-lite"/>
    </source>
</evidence>